<gene>
    <name evidence="3" type="ORF">ENR59_08445</name>
</gene>
<dbReference type="PROSITE" id="PS51257">
    <property type="entry name" value="PROKAR_LIPOPROTEIN"/>
    <property type="match status" value="1"/>
</dbReference>
<reference evidence="3" key="1">
    <citation type="journal article" date="2020" name="mSystems">
        <title>Genome- and Community-Level Interaction Insights into Carbon Utilization and Element Cycling Functions of Hydrothermarchaeota in Hydrothermal Sediment.</title>
        <authorList>
            <person name="Zhou Z."/>
            <person name="Liu Y."/>
            <person name="Xu W."/>
            <person name="Pan J."/>
            <person name="Luo Z.H."/>
            <person name="Li M."/>
        </authorList>
    </citation>
    <scope>NUCLEOTIDE SEQUENCE [LARGE SCALE GENOMIC DNA]</scope>
    <source>
        <strain evidence="3">SpSt-413</strain>
    </source>
</reference>
<feature type="signal peptide" evidence="2">
    <location>
        <begin position="1"/>
        <end position="17"/>
    </location>
</feature>
<evidence type="ECO:0000313" key="3">
    <source>
        <dbReference type="EMBL" id="HGG92960.1"/>
    </source>
</evidence>
<feature type="compositionally biased region" description="Basic and acidic residues" evidence="1">
    <location>
        <begin position="85"/>
        <end position="102"/>
    </location>
</feature>
<evidence type="ECO:0000256" key="1">
    <source>
        <dbReference type="SAM" id="MobiDB-lite"/>
    </source>
</evidence>
<evidence type="ECO:0008006" key="4">
    <source>
        <dbReference type="Google" id="ProtNLM"/>
    </source>
</evidence>
<comment type="caution">
    <text evidence="3">The sequence shown here is derived from an EMBL/GenBank/DDBJ whole genome shotgun (WGS) entry which is preliminary data.</text>
</comment>
<dbReference type="EMBL" id="DSRP01000582">
    <property type="protein sequence ID" value="HGG92960.1"/>
    <property type="molecule type" value="Genomic_DNA"/>
</dbReference>
<feature type="region of interest" description="Disordered" evidence="1">
    <location>
        <begin position="85"/>
        <end position="108"/>
    </location>
</feature>
<organism evidence="3">
    <name type="scientific">Fundidesulfovibrio putealis</name>
    <dbReference type="NCBI Taxonomy" id="270496"/>
    <lineage>
        <taxon>Bacteria</taxon>
        <taxon>Pseudomonadati</taxon>
        <taxon>Thermodesulfobacteriota</taxon>
        <taxon>Desulfovibrionia</taxon>
        <taxon>Desulfovibrionales</taxon>
        <taxon>Desulfovibrionaceae</taxon>
        <taxon>Fundidesulfovibrio</taxon>
    </lineage>
</organism>
<dbReference type="AlphaFoldDB" id="A0A7C4AHL1"/>
<name>A0A7C4AHL1_9BACT</name>
<feature type="chain" id="PRO_5027758675" description="Lipoprotein" evidence="2">
    <location>
        <begin position="18"/>
        <end position="108"/>
    </location>
</feature>
<protein>
    <recommendedName>
        <fullName evidence="4">Lipoprotein</fullName>
    </recommendedName>
</protein>
<evidence type="ECO:0000256" key="2">
    <source>
        <dbReference type="SAM" id="SignalP"/>
    </source>
</evidence>
<proteinExistence type="predicted"/>
<keyword evidence="2" id="KW-0732">Signal</keyword>
<sequence>MKRFLALAAVLAALALAAGCSNDDLKKQVEAKNKLIAAQEGEIKKIKDDLAAREADLKNQCEQRIQKLNAQHKQQVDSLNARIAELNKKREADKPQKTEAKPKSRSGR</sequence>
<accession>A0A7C4AHL1</accession>